<dbReference type="Pfam" id="PF00072">
    <property type="entry name" value="Response_reg"/>
    <property type="match status" value="1"/>
</dbReference>
<evidence type="ECO:0000256" key="3">
    <source>
        <dbReference type="ARBA" id="ARBA00023015"/>
    </source>
</evidence>
<dbReference type="Gene3D" id="3.40.50.2300">
    <property type="match status" value="1"/>
</dbReference>
<organism evidence="10 11">
    <name type="scientific">Arcicella rigui</name>
    <dbReference type="NCBI Taxonomy" id="797020"/>
    <lineage>
        <taxon>Bacteria</taxon>
        <taxon>Pseudomonadati</taxon>
        <taxon>Bacteroidota</taxon>
        <taxon>Cytophagia</taxon>
        <taxon>Cytophagales</taxon>
        <taxon>Flectobacillaceae</taxon>
        <taxon>Arcicella</taxon>
    </lineage>
</organism>
<feature type="DNA-binding region" description="OmpR/PhoB-type" evidence="7">
    <location>
        <begin position="128"/>
        <end position="226"/>
    </location>
</feature>
<keyword evidence="3" id="KW-0805">Transcription regulation</keyword>
<name>A0ABU5QD44_9BACT</name>
<dbReference type="InterPro" id="IPR039420">
    <property type="entry name" value="WalR-like"/>
</dbReference>
<dbReference type="RefSeq" id="WP_323297642.1">
    <property type="nucleotide sequence ID" value="NZ_JAYFUM010000018.1"/>
</dbReference>
<evidence type="ECO:0000256" key="4">
    <source>
        <dbReference type="ARBA" id="ARBA00023125"/>
    </source>
</evidence>
<gene>
    <name evidence="10" type="ORF">VB248_15145</name>
</gene>
<reference evidence="10 11" key="1">
    <citation type="submission" date="2023-12" db="EMBL/GenBank/DDBJ databases">
        <title>Novel species of the genus Arcicella isolated from rivers.</title>
        <authorList>
            <person name="Lu H."/>
        </authorList>
    </citation>
    <scope>NUCLEOTIDE SEQUENCE [LARGE SCALE GENOMIC DNA]</scope>
    <source>
        <strain evidence="10 11">KCTC 23307</strain>
    </source>
</reference>
<dbReference type="Gene3D" id="1.10.10.10">
    <property type="entry name" value="Winged helix-like DNA-binding domain superfamily/Winged helix DNA-binding domain"/>
    <property type="match status" value="1"/>
</dbReference>
<dbReference type="SMART" id="SM00862">
    <property type="entry name" value="Trans_reg_C"/>
    <property type="match status" value="1"/>
</dbReference>
<dbReference type="SUPFAM" id="SSF52172">
    <property type="entry name" value="CheY-like"/>
    <property type="match status" value="1"/>
</dbReference>
<dbReference type="InterPro" id="IPR011006">
    <property type="entry name" value="CheY-like_superfamily"/>
</dbReference>
<dbReference type="PANTHER" id="PTHR48111">
    <property type="entry name" value="REGULATOR OF RPOS"/>
    <property type="match status" value="1"/>
</dbReference>
<dbReference type="EMBL" id="JAYFUM010000018">
    <property type="protein sequence ID" value="MEA5140487.1"/>
    <property type="molecule type" value="Genomic_DNA"/>
</dbReference>
<dbReference type="Gene3D" id="6.10.250.690">
    <property type="match status" value="1"/>
</dbReference>
<evidence type="ECO:0000259" key="9">
    <source>
        <dbReference type="PROSITE" id="PS51755"/>
    </source>
</evidence>
<dbReference type="PANTHER" id="PTHR48111:SF22">
    <property type="entry name" value="REGULATOR OF RPOS"/>
    <property type="match status" value="1"/>
</dbReference>
<feature type="domain" description="OmpR/PhoB-type" evidence="9">
    <location>
        <begin position="128"/>
        <end position="226"/>
    </location>
</feature>
<dbReference type="CDD" id="cd00383">
    <property type="entry name" value="trans_reg_C"/>
    <property type="match status" value="1"/>
</dbReference>
<evidence type="ECO:0000256" key="2">
    <source>
        <dbReference type="ARBA" id="ARBA00023012"/>
    </source>
</evidence>
<dbReference type="InterPro" id="IPR001867">
    <property type="entry name" value="OmpR/PhoB-type_DNA-bd"/>
</dbReference>
<dbReference type="Proteomes" id="UP001302949">
    <property type="component" value="Unassembled WGS sequence"/>
</dbReference>
<evidence type="ECO:0000313" key="11">
    <source>
        <dbReference type="Proteomes" id="UP001302949"/>
    </source>
</evidence>
<feature type="modified residue" description="4-aspartylphosphate" evidence="6">
    <location>
        <position position="51"/>
    </location>
</feature>
<keyword evidence="1 6" id="KW-0597">Phosphoprotein</keyword>
<keyword evidence="11" id="KW-1185">Reference proteome</keyword>
<dbReference type="SMART" id="SM00448">
    <property type="entry name" value="REC"/>
    <property type="match status" value="1"/>
</dbReference>
<keyword evidence="2" id="KW-0902">Two-component regulatory system</keyword>
<dbReference type="InterPro" id="IPR036388">
    <property type="entry name" value="WH-like_DNA-bd_sf"/>
</dbReference>
<evidence type="ECO:0000256" key="6">
    <source>
        <dbReference type="PROSITE-ProRule" id="PRU00169"/>
    </source>
</evidence>
<keyword evidence="5" id="KW-0804">Transcription</keyword>
<sequence length="228" mass="25942">MKILLIEDEPKTLQSLRQGLEENGFEVDIAYDGTIGKHLARKNQYQIIVTDIIMPGINGLELCKQLRNEGVTTPILMLTAMGSIQEKLMGFDAGADDYLVKPFDFLELLARIKVLSKRTHINSSSQQGNILTYNNLEMNLDAHVVTRAGNKIDLTAREFALLEYLLRNQEKVISKADIAEKVWDSRFEMGTNVIEVFMTMLRKKIDKNYDTKLIHTQYGVGYVLKAEE</sequence>
<evidence type="ECO:0000256" key="7">
    <source>
        <dbReference type="PROSITE-ProRule" id="PRU01091"/>
    </source>
</evidence>
<protein>
    <submittedName>
        <fullName evidence="10">Response regulator transcription factor</fullName>
    </submittedName>
</protein>
<accession>A0ABU5QD44</accession>
<comment type="caution">
    <text evidence="10">The sequence shown here is derived from an EMBL/GenBank/DDBJ whole genome shotgun (WGS) entry which is preliminary data.</text>
</comment>
<keyword evidence="4 7" id="KW-0238">DNA-binding</keyword>
<dbReference type="Pfam" id="PF00486">
    <property type="entry name" value="Trans_reg_C"/>
    <property type="match status" value="1"/>
</dbReference>
<dbReference type="PROSITE" id="PS50110">
    <property type="entry name" value="RESPONSE_REGULATORY"/>
    <property type="match status" value="1"/>
</dbReference>
<proteinExistence type="predicted"/>
<dbReference type="CDD" id="cd19935">
    <property type="entry name" value="REC_OmpR_CusR-like"/>
    <property type="match status" value="1"/>
</dbReference>
<evidence type="ECO:0000256" key="5">
    <source>
        <dbReference type="ARBA" id="ARBA00023163"/>
    </source>
</evidence>
<dbReference type="InterPro" id="IPR001789">
    <property type="entry name" value="Sig_transdc_resp-reg_receiver"/>
</dbReference>
<evidence type="ECO:0000259" key="8">
    <source>
        <dbReference type="PROSITE" id="PS50110"/>
    </source>
</evidence>
<evidence type="ECO:0000256" key="1">
    <source>
        <dbReference type="ARBA" id="ARBA00022553"/>
    </source>
</evidence>
<feature type="domain" description="Response regulatory" evidence="8">
    <location>
        <begin position="2"/>
        <end position="116"/>
    </location>
</feature>
<dbReference type="PROSITE" id="PS51755">
    <property type="entry name" value="OMPR_PHOB"/>
    <property type="match status" value="1"/>
</dbReference>
<evidence type="ECO:0000313" key="10">
    <source>
        <dbReference type="EMBL" id="MEA5140487.1"/>
    </source>
</evidence>